<sequence>MNYIKKNILKFILIFIFTISNSQTYENDSLRGNFTYLLRSIPNNLHRDYVHEELFSLQISDSRSFFISEKTLKFDSIFLAETQTVLNNGSKTIDFRGKSFPKSTSNFMIVQTNDNIQYYRSVGMSLLSYNTPVINNWQLINETKTINSINCRKAEVSFKGRDWVAWYSTDIQFPYGPYKFTGLPGLIIKITDKKGDYDFELVKSMSSSTMKGKTISIDESRYKNSRLVTKQQLDEAKNNFNKNLSSSLENLGVKFTPEQREDFRQREKINEIEKKGYNPIELKD</sequence>
<dbReference type="Proteomes" id="UP000199242">
    <property type="component" value="Unassembled WGS sequence"/>
</dbReference>
<gene>
    <name evidence="1" type="ORF">SAMN05216273_11451</name>
</gene>
<comment type="caution">
    <text evidence="1">The sequence shown here is derived from an EMBL/GenBank/DDBJ whole genome shotgun (WGS) entry which is preliminary data.</text>
</comment>
<reference evidence="1 2" key="1">
    <citation type="submission" date="2016-10" db="EMBL/GenBank/DDBJ databases">
        <authorList>
            <person name="Varghese N."/>
            <person name="Submissions S."/>
        </authorList>
    </citation>
    <scope>NUCLEOTIDE SEQUENCE [LARGE SCALE GENOMIC DNA]</scope>
    <source>
        <strain evidence="1 2">CGMCC 1.10941</strain>
    </source>
</reference>
<dbReference type="RefSeq" id="WP_089744892.1">
    <property type="nucleotide sequence ID" value="NZ_FNHD01000014.1"/>
</dbReference>
<keyword evidence="2" id="KW-1185">Reference proteome</keyword>
<dbReference type="EMBL" id="FNHD01000014">
    <property type="protein sequence ID" value="SDM13909.1"/>
    <property type="molecule type" value="Genomic_DNA"/>
</dbReference>
<proteinExistence type="predicted"/>
<evidence type="ECO:0000313" key="1">
    <source>
        <dbReference type="EMBL" id="SDM13909.1"/>
    </source>
</evidence>
<organism evidence="1 2">
    <name type="scientific">Chryseobacterium taihuense</name>
    <dbReference type="NCBI Taxonomy" id="1141221"/>
    <lineage>
        <taxon>Bacteria</taxon>
        <taxon>Pseudomonadati</taxon>
        <taxon>Bacteroidota</taxon>
        <taxon>Flavobacteriia</taxon>
        <taxon>Flavobacteriales</taxon>
        <taxon>Weeksellaceae</taxon>
        <taxon>Chryseobacterium group</taxon>
        <taxon>Chryseobacterium</taxon>
    </lineage>
</organism>
<name>A0ABY0QZ05_9FLAO</name>
<dbReference type="InterPro" id="IPR005901">
    <property type="entry name" value="GLPGLI"/>
</dbReference>
<dbReference type="NCBIfam" id="TIGR01200">
    <property type="entry name" value="GLPGLI"/>
    <property type="match status" value="1"/>
</dbReference>
<accession>A0ABY0QZ05</accession>
<evidence type="ECO:0000313" key="2">
    <source>
        <dbReference type="Proteomes" id="UP000199242"/>
    </source>
</evidence>
<protein>
    <submittedName>
        <fullName evidence="1">GLPGLI family protein</fullName>
    </submittedName>
</protein>